<sequence>MKYSARCGGSLYCSLNILQSEIPPTKRLREGVSFRQRITISMLRRRKSSFSGDLRACFCHLRQGCLALTPETIYLPHFYCRGFCQGGPKSVPCGTITKHLCIRWECTSVKIRRKMKLGPSASSVEGRKWEETSGAPSHETFAVQYARFSEFTFTN</sequence>
<dbReference type="AlphaFoldDB" id="A0A5B7CZL3"/>
<accession>A0A5B7CZL3</accession>
<organism evidence="1 2">
    <name type="scientific">Portunus trituberculatus</name>
    <name type="common">Swimming crab</name>
    <name type="synonym">Neptunus trituberculatus</name>
    <dbReference type="NCBI Taxonomy" id="210409"/>
    <lineage>
        <taxon>Eukaryota</taxon>
        <taxon>Metazoa</taxon>
        <taxon>Ecdysozoa</taxon>
        <taxon>Arthropoda</taxon>
        <taxon>Crustacea</taxon>
        <taxon>Multicrustacea</taxon>
        <taxon>Malacostraca</taxon>
        <taxon>Eumalacostraca</taxon>
        <taxon>Eucarida</taxon>
        <taxon>Decapoda</taxon>
        <taxon>Pleocyemata</taxon>
        <taxon>Brachyura</taxon>
        <taxon>Eubrachyura</taxon>
        <taxon>Portunoidea</taxon>
        <taxon>Portunidae</taxon>
        <taxon>Portuninae</taxon>
        <taxon>Portunus</taxon>
    </lineage>
</organism>
<evidence type="ECO:0000313" key="2">
    <source>
        <dbReference type="Proteomes" id="UP000324222"/>
    </source>
</evidence>
<dbReference type="Proteomes" id="UP000324222">
    <property type="component" value="Unassembled WGS sequence"/>
</dbReference>
<evidence type="ECO:0000313" key="1">
    <source>
        <dbReference type="EMBL" id="MPC14890.1"/>
    </source>
</evidence>
<keyword evidence="2" id="KW-1185">Reference proteome</keyword>
<name>A0A5B7CZL3_PORTR</name>
<comment type="caution">
    <text evidence="1">The sequence shown here is derived from an EMBL/GenBank/DDBJ whole genome shotgun (WGS) entry which is preliminary data.</text>
</comment>
<proteinExistence type="predicted"/>
<reference evidence="1 2" key="1">
    <citation type="submission" date="2019-05" db="EMBL/GenBank/DDBJ databases">
        <title>Another draft genome of Portunus trituberculatus and its Hox gene families provides insights of decapod evolution.</title>
        <authorList>
            <person name="Jeong J.-H."/>
            <person name="Song I."/>
            <person name="Kim S."/>
            <person name="Choi T."/>
            <person name="Kim D."/>
            <person name="Ryu S."/>
            <person name="Kim W."/>
        </authorList>
    </citation>
    <scope>NUCLEOTIDE SEQUENCE [LARGE SCALE GENOMIC DNA]</scope>
    <source>
        <tissue evidence="1">Muscle</tissue>
    </source>
</reference>
<protein>
    <submittedName>
        <fullName evidence="1">Uncharacterized protein</fullName>
    </submittedName>
</protein>
<dbReference type="EMBL" id="VSRR010000387">
    <property type="protein sequence ID" value="MPC14890.1"/>
    <property type="molecule type" value="Genomic_DNA"/>
</dbReference>
<gene>
    <name evidence="1" type="ORF">E2C01_007667</name>
</gene>